<dbReference type="OrthoDB" id="272703at2759"/>
<evidence type="ECO:0000313" key="2">
    <source>
        <dbReference type="EMBL" id="KAD4180310.1"/>
    </source>
</evidence>
<evidence type="ECO:0000256" key="1">
    <source>
        <dbReference type="SAM" id="MobiDB-lite"/>
    </source>
</evidence>
<feature type="compositionally biased region" description="Polar residues" evidence="1">
    <location>
        <begin position="96"/>
        <end position="108"/>
    </location>
</feature>
<accession>A0A5N6N206</accession>
<protein>
    <submittedName>
        <fullName evidence="2">Uncharacterized protein</fullName>
    </submittedName>
</protein>
<feature type="region of interest" description="Disordered" evidence="1">
    <location>
        <begin position="91"/>
        <end position="111"/>
    </location>
</feature>
<gene>
    <name evidence="2" type="ORF">E3N88_28901</name>
</gene>
<keyword evidence="3" id="KW-1185">Reference proteome</keyword>
<proteinExistence type="predicted"/>
<dbReference type="Proteomes" id="UP000326396">
    <property type="component" value="Linkage Group LG4"/>
</dbReference>
<name>A0A5N6N206_9ASTR</name>
<sequence>MDEGLERETHAPISKFKSALLKWYLKVAPVKKLSSKSLKRSLDLHSSAHSQLLLPIPTGQHAHPLLQVGQPGQQYSIQSLSRLPHLAQNKVPLGFMQQSQNQPSSSLVPSKYATPSLPLQPRFKTPLSDQHQVLRYPTLSGPSASRIL</sequence>
<dbReference type="EMBL" id="SZYD01000014">
    <property type="protein sequence ID" value="KAD4180310.1"/>
    <property type="molecule type" value="Genomic_DNA"/>
</dbReference>
<reference evidence="2 3" key="1">
    <citation type="submission" date="2019-05" db="EMBL/GenBank/DDBJ databases">
        <title>Mikania micrantha, genome provides insights into the molecular mechanism of rapid growth.</title>
        <authorList>
            <person name="Liu B."/>
        </authorList>
    </citation>
    <scope>NUCLEOTIDE SEQUENCE [LARGE SCALE GENOMIC DNA]</scope>
    <source>
        <strain evidence="2">NLD-2019</strain>
        <tissue evidence="2">Leaf</tissue>
    </source>
</reference>
<evidence type="ECO:0000313" key="3">
    <source>
        <dbReference type="Proteomes" id="UP000326396"/>
    </source>
</evidence>
<dbReference type="AlphaFoldDB" id="A0A5N6N206"/>
<organism evidence="2 3">
    <name type="scientific">Mikania micrantha</name>
    <name type="common">bitter vine</name>
    <dbReference type="NCBI Taxonomy" id="192012"/>
    <lineage>
        <taxon>Eukaryota</taxon>
        <taxon>Viridiplantae</taxon>
        <taxon>Streptophyta</taxon>
        <taxon>Embryophyta</taxon>
        <taxon>Tracheophyta</taxon>
        <taxon>Spermatophyta</taxon>
        <taxon>Magnoliopsida</taxon>
        <taxon>eudicotyledons</taxon>
        <taxon>Gunneridae</taxon>
        <taxon>Pentapetalae</taxon>
        <taxon>asterids</taxon>
        <taxon>campanulids</taxon>
        <taxon>Asterales</taxon>
        <taxon>Asteraceae</taxon>
        <taxon>Asteroideae</taxon>
        <taxon>Heliantheae alliance</taxon>
        <taxon>Eupatorieae</taxon>
        <taxon>Mikania</taxon>
    </lineage>
</organism>
<comment type="caution">
    <text evidence="2">The sequence shown here is derived from an EMBL/GenBank/DDBJ whole genome shotgun (WGS) entry which is preliminary data.</text>
</comment>